<feature type="region of interest" description="Disordered" evidence="1">
    <location>
        <begin position="606"/>
        <end position="630"/>
    </location>
</feature>
<dbReference type="NCBIfam" id="TIGR01451">
    <property type="entry name" value="B_ant_repeat"/>
    <property type="match status" value="1"/>
</dbReference>
<evidence type="ECO:0000313" key="5">
    <source>
        <dbReference type="Proteomes" id="UP000460290"/>
    </source>
</evidence>
<keyword evidence="2" id="KW-0732">Signal</keyword>
<keyword evidence="5" id="KW-1185">Reference proteome</keyword>
<dbReference type="OrthoDB" id="9773411at2"/>
<name>A0A844Z7V6_9SPHN</name>
<feature type="signal peptide" evidence="2">
    <location>
        <begin position="1"/>
        <end position="24"/>
    </location>
</feature>
<comment type="caution">
    <text evidence="4">The sequence shown here is derived from an EMBL/GenBank/DDBJ whole genome shotgun (WGS) entry which is preliminary data.</text>
</comment>
<feature type="domain" description="DUF11" evidence="3">
    <location>
        <begin position="350"/>
        <end position="462"/>
    </location>
</feature>
<dbReference type="Proteomes" id="UP000460290">
    <property type="component" value="Unassembled WGS sequence"/>
</dbReference>
<sequence length="1706" mass="182600">MRECAAVLLVALLHFVVLGGVAHAQTITNVARADWTDPTGAKLTLSNQIDFDIVQTPTTIVTFAPSPGSDSVLKFQPSLCGSQSLRSIQPGGGGTSTISAGVTPTSEIRVGQDLLFRVGVPAANIDPAAVDSLNAIIQTSTGDREEIEIFETGVNTGIFVGRIPTIGIPPSVEQGDCRLSLTEGATIQIGVTRVGQTDIFISTSVNVLADPFGLVFDSETGEPVTGARVSMVDAVTGQPANVFAEDGVTPWPNSVISGQPITDAAGNVYIMEPGEYWFPLAPLGQYRLVIEPPSPYTAPSTATAAELAQLVRPDGGNFIIVDGSFGGDFALVDPTPVRIDIPLDRPSVAVSLKKTASRNSAQPGDAVFYTITARNQDQTRVKRNVTLVDTPSSWLRLRQDSIRLNGQAAPDAVDVTADGRQLTIRLGDLPGGAQARVTYAMVVRADAPPGQAENRATATDSRGNSATASAVVDIERDTIAGRMTIIGRITAGTCDIRYPRIGIPGVRVMMEDGSFAITDADGRYHFEGVVPGTHVVQAAEQTLPEGSEFIDCYRSTRSAGTTTSRFVIGQGGSLLVADFHAVVPEGILEPIVKDATAGTPEAGIVSRERGEAADGEDAAKPAETATSQADKEAIGDVDWLALGDGEDGWLFPTAEHNPRAPSIRVAIRHRKGQKAELFVDGEPASSLAFEGIKTASKGHYAVSVWRGVPLKNEKTVLTANILNSLGGVSKELEREVYFVSQADRVEFVPEQSKLVADGRTRPVIAVRVTDRNGRPVRGGISGNFSINAPYQSATQIEQQQLLQLTGSGASSSVRWTVEGADGIALIELAPTLISGSVRLDFRFTDGEISREQELETWLEPGDVEWTVVGLAEGSIGARTVADNMERAGRFDSDLGDNARVALYAKGRVLGKYLLTLAYDSAKQRDDQRVLGTLDPNAYYTVFADGSSRRFDAASREKLYVRIETATFYALYGDFQTGFDQTQLARYNRTATGVKAEARIGAIQAQAFAAEIETRFRRDEIQGQGISGPYRLGSRAIIANSERITIETRDRLRSEVIVNSRELVRFIDYDIDLLSGTVTFSEPILSRDFDLNPQFIVIEYEVDALSGGELNAGVRATWTDKSGNIRIGATAITDKGEEARTNIGALDLRARLGESTEVRAEVAMSRSEGNNAGGYIVEVEHRAGPVDLLAYIRSLDADYGVGQQSGAERGRRKIGVDARYAFDEKLSVVTSFWRDDSLTDGNRRNAAQLHANYRTNNTDLQIGISHLNDRLDDGTTNTSTVLEGGVTQRLFDNKLELSATSAIALDQAESVDLPAQHRFAARYAITPGIKLVGLYEIANGENIDARTVRGGIEVSPWQGGRFTSTLGQQRINENGNRSFAAFGLAQTLQVSPTLSLDATVDGSRTLGGTDPVSDIINPAQPVAAGGQLGQDGSLFEDFTAFTLGAAYRKDRWSATVRGEYRDGEFADRKGLTFGAVRQLGEGSIVGSGFTWTEATGQNGATTEIFDGAIAFAHRPDASEVAMLGKLEFRSDSVTNAVAGETGPAGRTALTVTGDAQSRRVIGSLSTNWSPRGYEELDGIEGIEYLNRRDEFGLFIGARYNFDSFEGFDLAGFTALGGVDARIGIGEQFEVGATATVRANLSDNTTSFAFGPNIGFVPADGMLLTVGYNIEGFRDEDFSAARNTDKGIYASVRVKFDADTFGFLGLGR</sequence>
<dbReference type="InterPro" id="IPR047589">
    <property type="entry name" value="DUF11_rpt"/>
</dbReference>
<dbReference type="InterPro" id="IPR001434">
    <property type="entry name" value="OmcB-like_DUF11"/>
</dbReference>
<evidence type="ECO:0000256" key="2">
    <source>
        <dbReference type="SAM" id="SignalP"/>
    </source>
</evidence>
<evidence type="ECO:0000259" key="3">
    <source>
        <dbReference type="Pfam" id="PF01345"/>
    </source>
</evidence>
<evidence type="ECO:0000256" key="1">
    <source>
        <dbReference type="SAM" id="MobiDB-lite"/>
    </source>
</evidence>
<dbReference type="SUPFAM" id="SSF56935">
    <property type="entry name" value="Porins"/>
    <property type="match status" value="1"/>
</dbReference>
<dbReference type="SUPFAM" id="SSF117074">
    <property type="entry name" value="Hypothetical protein PA1324"/>
    <property type="match status" value="1"/>
</dbReference>
<feature type="chain" id="PRO_5032345186" evidence="2">
    <location>
        <begin position="25"/>
        <end position="1706"/>
    </location>
</feature>
<dbReference type="Gene3D" id="2.60.40.740">
    <property type="match status" value="1"/>
</dbReference>
<reference evidence="4 5" key="1">
    <citation type="submission" date="2019-12" db="EMBL/GenBank/DDBJ databases">
        <title>Genomic-based taxomic classification of the family Erythrobacteraceae.</title>
        <authorList>
            <person name="Xu L."/>
        </authorList>
    </citation>
    <scope>NUCLEOTIDE SEQUENCE [LARGE SCALE GENOMIC DNA]</scope>
    <source>
        <strain evidence="4 5">KCTC 42006</strain>
    </source>
</reference>
<protein>
    <submittedName>
        <fullName evidence="4">DUF11 domain-containing protein</fullName>
    </submittedName>
</protein>
<evidence type="ECO:0000313" key="4">
    <source>
        <dbReference type="EMBL" id="MXO83326.1"/>
    </source>
</evidence>
<proteinExistence type="predicted"/>
<organism evidence="4 5">
    <name type="scientific">Pontixanthobacter aestiaquae</name>
    <dbReference type="NCBI Taxonomy" id="1509367"/>
    <lineage>
        <taxon>Bacteria</taxon>
        <taxon>Pseudomonadati</taxon>
        <taxon>Pseudomonadota</taxon>
        <taxon>Alphaproteobacteria</taxon>
        <taxon>Sphingomonadales</taxon>
        <taxon>Erythrobacteraceae</taxon>
        <taxon>Pontixanthobacter</taxon>
    </lineage>
</organism>
<dbReference type="EMBL" id="WTYZ01000001">
    <property type="protein sequence ID" value="MXO83326.1"/>
    <property type="molecule type" value="Genomic_DNA"/>
</dbReference>
<dbReference type="Pfam" id="PF01345">
    <property type="entry name" value="DUF11"/>
    <property type="match status" value="1"/>
</dbReference>
<feature type="compositionally biased region" description="Basic and acidic residues" evidence="1">
    <location>
        <begin position="606"/>
        <end position="620"/>
    </location>
</feature>
<gene>
    <name evidence="4" type="ORF">GRI35_08115</name>
</gene>
<accession>A0A844Z7V6</accession>